<dbReference type="EMBL" id="JBBUKT010000013">
    <property type="protein sequence ID" value="MEK7953748.1"/>
    <property type="molecule type" value="Genomic_DNA"/>
</dbReference>
<evidence type="ECO:0000313" key="2">
    <source>
        <dbReference type="Proteomes" id="UP001371305"/>
    </source>
</evidence>
<evidence type="ECO:0008006" key="3">
    <source>
        <dbReference type="Google" id="ProtNLM"/>
    </source>
</evidence>
<keyword evidence="2" id="KW-1185">Reference proteome</keyword>
<reference evidence="1 2" key="1">
    <citation type="submission" date="2024-04" db="EMBL/GenBank/DDBJ databases">
        <title>Luteolibacter sp. isolated from soil.</title>
        <authorList>
            <person name="An J."/>
        </authorList>
    </citation>
    <scope>NUCLEOTIDE SEQUENCE [LARGE SCALE GENOMIC DNA]</scope>
    <source>
        <strain evidence="1 2">Y139</strain>
    </source>
</reference>
<name>A0ABU9B1W0_9BACT</name>
<organism evidence="1 2">
    <name type="scientific">Luteolibacter soli</name>
    <dbReference type="NCBI Taxonomy" id="3135280"/>
    <lineage>
        <taxon>Bacteria</taxon>
        <taxon>Pseudomonadati</taxon>
        <taxon>Verrucomicrobiota</taxon>
        <taxon>Verrucomicrobiia</taxon>
        <taxon>Verrucomicrobiales</taxon>
        <taxon>Verrucomicrobiaceae</taxon>
        <taxon>Luteolibacter</taxon>
    </lineage>
</organism>
<sequence>MLHSIASLLNIAASKARSVEKTLEAGRKNIERAPKECREMLVAQRMEGCFLLPFMGSKLERRSGLSKFILGFSKRHQCWFGYGGNGVLLFVEADNYLFVHPASIDRVRSNWKNGSEILLWMHTPATDKIRLKFGEDSSALKFCGYLQTLWRR</sequence>
<dbReference type="RefSeq" id="WP_341407515.1">
    <property type="nucleotide sequence ID" value="NZ_JBBUKT010000013.1"/>
</dbReference>
<gene>
    <name evidence="1" type="ORF">WKV53_24750</name>
</gene>
<proteinExistence type="predicted"/>
<protein>
    <recommendedName>
        <fullName evidence="3">YokE-like PH domain-containing protein</fullName>
    </recommendedName>
</protein>
<dbReference type="Proteomes" id="UP001371305">
    <property type="component" value="Unassembled WGS sequence"/>
</dbReference>
<evidence type="ECO:0000313" key="1">
    <source>
        <dbReference type="EMBL" id="MEK7953748.1"/>
    </source>
</evidence>
<comment type="caution">
    <text evidence="1">The sequence shown here is derived from an EMBL/GenBank/DDBJ whole genome shotgun (WGS) entry which is preliminary data.</text>
</comment>
<accession>A0ABU9B1W0</accession>